<dbReference type="InterPro" id="IPR036397">
    <property type="entry name" value="RNaseH_sf"/>
</dbReference>
<dbReference type="GO" id="GO:0003676">
    <property type="term" value="F:nucleic acid binding"/>
    <property type="evidence" value="ECO:0007669"/>
    <property type="project" value="InterPro"/>
</dbReference>
<dbReference type="GO" id="GO:0015074">
    <property type="term" value="P:DNA integration"/>
    <property type="evidence" value="ECO:0007669"/>
    <property type="project" value="InterPro"/>
</dbReference>
<evidence type="ECO:0000259" key="1">
    <source>
        <dbReference type="PROSITE" id="PS50994"/>
    </source>
</evidence>
<dbReference type="Gene3D" id="1.10.340.70">
    <property type="match status" value="1"/>
</dbReference>
<feature type="domain" description="Integrase catalytic" evidence="1">
    <location>
        <begin position="1"/>
        <end position="177"/>
    </location>
</feature>
<dbReference type="InterPro" id="IPR056924">
    <property type="entry name" value="SH3_Tf2-1"/>
</dbReference>
<dbReference type="PANTHER" id="PTHR45835:SF99">
    <property type="entry name" value="CHROMO DOMAIN-CONTAINING PROTEIN-RELATED"/>
    <property type="match status" value="1"/>
</dbReference>
<dbReference type="Proteomes" id="UP000257109">
    <property type="component" value="Unassembled WGS sequence"/>
</dbReference>
<dbReference type="Pfam" id="PF17921">
    <property type="entry name" value="Integrase_H2C2"/>
    <property type="match status" value="1"/>
</dbReference>
<dbReference type="SUPFAM" id="SSF53098">
    <property type="entry name" value="Ribonuclease H-like"/>
    <property type="match status" value="1"/>
</dbReference>
<comment type="caution">
    <text evidence="2">The sequence shown here is derived from an EMBL/GenBank/DDBJ whole genome shotgun (WGS) entry which is preliminary data.</text>
</comment>
<accession>A0A371G2U2</accession>
<proteinExistence type="predicted"/>
<dbReference type="OrthoDB" id="1404009at2759"/>
<keyword evidence="3" id="KW-1185">Reference proteome</keyword>
<name>A0A371G2U2_MUCPR</name>
<dbReference type="Pfam" id="PF24626">
    <property type="entry name" value="SH3_Tf2-1"/>
    <property type="match status" value="1"/>
</dbReference>
<reference evidence="2" key="1">
    <citation type="submission" date="2018-05" db="EMBL/GenBank/DDBJ databases">
        <title>Draft genome of Mucuna pruriens seed.</title>
        <authorList>
            <person name="Nnadi N.E."/>
            <person name="Vos R."/>
            <person name="Hasami M.H."/>
            <person name="Devisetty U.K."/>
            <person name="Aguiy J.C."/>
        </authorList>
    </citation>
    <scope>NUCLEOTIDE SEQUENCE [LARGE SCALE GENOMIC DNA]</scope>
    <source>
        <strain evidence="2">JCA_2017</strain>
    </source>
</reference>
<dbReference type="InterPro" id="IPR041588">
    <property type="entry name" value="Integrase_H2C2"/>
</dbReference>
<dbReference type="Gene3D" id="3.30.420.10">
    <property type="entry name" value="Ribonuclease H-like superfamily/Ribonuclease H"/>
    <property type="match status" value="1"/>
</dbReference>
<protein>
    <submittedName>
        <fullName evidence="2">Tf2-11</fullName>
    </submittedName>
</protein>
<dbReference type="PROSITE" id="PS50994">
    <property type="entry name" value="INTEGRASE"/>
    <property type="match status" value="1"/>
</dbReference>
<evidence type="ECO:0000313" key="2">
    <source>
        <dbReference type="EMBL" id="RDX84811.1"/>
    </source>
</evidence>
<dbReference type="EMBL" id="QJKJ01006945">
    <property type="protein sequence ID" value="RDX84811.1"/>
    <property type="molecule type" value="Genomic_DNA"/>
</dbReference>
<organism evidence="2 3">
    <name type="scientific">Mucuna pruriens</name>
    <name type="common">Velvet bean</name>
    <name type="synonym">Dolichos pruriens</name>
    <dbReference type="NCBI Taxonomy" id="157652"/>
    <lineage>
        <taxon>Eukaryota</taxon>
        <taxon>Viridiplantae</taxon>
        <taxon>Streptophyta</taxon>
        <taxon>Embryophyta</taxon>
        <taxon>Tracheophyta</taxon>
        <taxon>Spermatophyta</taxon>
        <taxon>Magnoliopsida</taxon>
        <taxon>eudicotyledons</taxon>
        <taxon>Gunneridae</taxon>
        <taxon>Pentapetalae</taxon>
        <taxon>rosids</taxon>
        <taxon>fabids</taxon>
        <taxon>Fabales</taxon>
        <taxon>Fabaceae</taxon>
        <taxon>Papilionoideae</taxon>
        <taxon>50 kb inversion clade</taxon>
        <taxon>NPAAA clade</taxon>
        <taxon>indigoferoid/millettioid clade</taxon>
        <taxon>Phaseoleae</taxon>
        <taxon>Mucuna</taxon>
    </lineage>
</organism>
<dbReference type="AlphaFoldDB" id="A0A371G2U2"/>
<dbReference type="InterPro" id="IPR012337">
    <property type="entry name" value="RNaseH-like_sf"/>
</dbReference>
<gene>
    <name evidence="2" type="primary">Tf2-11</name>
    <name evidence="2" type="ORF">CR513_34080</name>
</gene>
<dbReference type="InterPro" id="IPR001584">
    <property type="entry name" value="Integrase_cat-core"/>
</dbReference>
<feature type="non-terminal residue" evidence="2">
    <location>
        <position position="1"/>
    </location>
</feature>
<sequence>MSTSMARKLDLIEQFKDLILVCEVTPKGVRLSMFKITRSLLCEIRVGNQKNPLLARQIEVIDQGNASSFVIGVDGVIFWWPTMKREVAEFIYNCLVCQKGTLHQALGIKVSLSSAYHLQTNGQIERTIQSLEDILRACMLEQQGSWDNLLPLLEFTYYNSYHSNIRMTPYEALYNQRCRTPLCWFVLSESLVLGSEVVQQTTKKIKLTQEKMKVTKVGRRAIVVREVRISNSKKGTITPWTRVDRALKSCKLSPRFISPYQIIKRVGKVTYQVALPPYSCKFAQCFSCFSALSCISHLSYEVLLMRVEDCRIKQLRGKEISKEGEL</sequence>
<evidence type="ECO:0000313" key="3">
    <source>
        <dbReference type="Proteomes" id="UP000257109"/>
    </source>
</evidence>
<dbReference type="PANTHER" id="PTHR45835">
    <property type="entry name" value="YALI0A06105P"/>
    <property type="match status" value="1"/>
</dbReference>